<accession>A0A1C6YVZ2</accession>
<name>A0A1C6YVZ2_HAFAL</name>
<evidence type="ECO:0000313" key="1">
    <source>
        <dbReference type="EMBL" id="SCM50992.1"/>
    </source>
</evidence>
<gene>
    <name evidence="1" type="ORF">BN1044_00442</name>
</gene>
<dbReference type="Proteomes" id="UP000094844">
    <property type="component" value="Unassembled WGS sequence"/>
</dbReference>
<sequence length="174" mass="19881">MSEEKGLIRRITDAASGATGALKGVVDLAKEVNALQVDYNVKSKTIELLDKIIDARTGQYALTELLGEAKDHIVDLEKLLKQKHEWDDEKLNYELYHPITNTVVYILKPTDNSEYQPHYLCTTCYESGMKSTLQYKSASFAYKYMRCHKCGAEYKFPKEVEVDRKKPSPLKPAR</sequence>
<organism evidence="1 2">
    <name type="scientific">Hafnia alvei</name>
    <dbReference type="NCBI Taxonomy" id="569"/>
    <lineage>
        <taxon>Bacteria</taxon>
        <taxon>Pseudomonadati</taxon>
        <taxon>Pseudomonadota</taxon>
        <taxon>Gammaproteobacteria</taxon>
        <taxon>Enterobacterales</taxon>
        <taxon>Hafniaceae</taxon>
        <taxon>Hafnia</taxon>
    </lineage>
</organism>
<dbReference type="OrthoDB" id="6638405at2"/>
<dbReference type="AlphaFoldDB" id="A0A1C6YVZ2"/>
<proteinExistence type="predicted"/>
<protein>
    <submittedName>
        <fullName evidence="1">Uncharacterized protein</fullName>
    </submittedName>
</protein>
<dbReference type="EMBL" id="FMIQ01000006">
    <property type="protein sequence ID" value="SCM50992.1"/>
    <property type="molecule type" value="Genomic_DNA"/>
</dbReference>
<dbReference type="RefSeq" id="WP_072307373.1">
    <property type="nucleotide sequence ID" value="NZ_FMIQ01000006.1"/>
</dbReference>
<reference evidence="1 2" key="1">
    <citation type="submission" date="2016-09" db="EMBL/GenBank/DDBJ databases">
        <authorList>
            <person name="Capua I."/>
            <person name="De Benedictis P."/>
            <person name="Joannis T."/>
            <person name="Lombin L.H."/>
            <person name="Cattoli G."/>
        </authorList>
    </citation>
    <scope>NUCLEOTIDE SEQUENCE [LARGE SCALE GENOMIC DNA]</scope>
    <source>
        <strain evidence="1 2">GB001</strain>
    </source>
</reference>
<evidence type="ECO:0000313" key="2">
    <source>
        <dbReference type="Proteomes" id="UP000094844"/>
    </source>
</evidence>